<feature type="non-terminal residue" evidence="1">
    <location>
        <position position="273"/>
    </location>
</feature>
<gene>
    <name evidence="1" type="ORF">S01H1_32983</name>
</gene>
<feature type="non-terminal residue" evidence="1">
    <location>
        <position position="1"/>
    </location>
</feature>
<organism evidence="1">
    <name type="scientific">marine sediment metagenome</name>
    <dbReference type="NCBI Taxonomy" id="412755"/>
    <lineage>
        <taxon>unclassified sequences</taxon>
        <taxon>metagenomes</taxon>
        <taxon>ecological metagenomes</taxon>
    </lineage>
</organism>
<protein>
    <submittedName>
        <fullName evidence="1">Uncharacterized protein</fullName>
    </submittedName>
</protein>
<proteinExistence type="predicted"/>
<sequence>SGNTPSETTVSTDIIFSYVLPQSFNSVYELATSVDFQEKIGIASNIKPVYSSHPGDETSCQGSTLTDTINCAIPNILDSSQPTSWTKFESGISAANQPLGIITSPGSNTIGIELIAMRRVDATNNPTQNAYEYFSWNFAEVSFQKISDTRSLHSNRDYEIGIIYMDNFNRSSTALVSPNNSEHIPCGFSDQKNSIRVTIPTQQKPPYWATKYKFAIKPSRENYETIYTSIYFIDPTTNETYFLLEGENQRKVETGDRYIVKVDTQGPLLRCSY</sequence>
<name>X0V4V1_9ZZZZ</name>
<comment type="caution">
    <text evidence="1">The sequence shown here is derived from an EMBL/GenBank/DDBJ whole genome shotgun (WGS) entry which is preliminary data.</text>
</comment>
<dbReference type="EMBL" id="BARS01020456">
    <property type="protein sequence ID" value="GAG07498.1"/>
    <property type="molecule type" value="Genomic_DNA"/>
</dbReference>
<accession>X0V4V1</accession>
<reference evidence="1" key="1">
    <citation type="journal article" date="2014" name="Front. Microbiol.">
        <title>High frequency of phylogenetically diverse reductive dehalogenase-homologous genes in deep subseafloor sedimentary metagenomes.</title>
        <authorList>
            <person name="Kawai M."/>
            <person name="Futagami T."/>
            <person name="Toyoda A."/>
            <person name="Takaki Y."/>
            <person name="Nishi S."/>
            <person name="Hori S."/>
            <person name="Arai W."/>
            <person name="Tsubouchi T."/>
            <person name="Morono Y."/>
            <person name="Uchiyama I."/>
            <person name="Ito T."/>
            <person name="Fujiyama A."/>
            <person name="Inagaki F."/>
            <person name="Takami H."/>
        </authorList>
    </citation>
    <scope>NUCLEOTIDE SEQUENCE</scope>
    <source>
        <strain evidence="1">Expedition CK06-06</strain>
    </source>
</reference>
<dbReference type="AlphaFoldDB" id="X0V4V1"/>
<evidence type="ECO:0000313" key="1">
    <source>
        <dbReference type="EMBL" id="GAG07498.1"/>
    </source>
</evidence>